<evidence type="ECO:0000259" key="7">
    <source>
        <dbReference type="PROSITE" id="PS50089"/>
    </source>
</evidence>
<feature type="region of interest" description="Disordered" evidence="6">
    <location>
        <begin position="593"/>
        <end position="712"/>
    </location>
</feature>
<dbReference type="OrthoDB" id="273556at2759"/>
<evidence type="ECO:0000256" key="3">
    <source>
        <dbReference type="ARBA" id="ARBA00022833"/>
    </source>
</evidence>
<dbReference type="Pfam" id="PF13639">
    <property type="entry name" value="zf-RING_2"/>
    <property type="match status" value="1"/>
</dbReference>
<dbReference type="CDD" id="cd16457">
    <property type="entry name" value="RING-H2_BRAP2"/>
    <property type="match status" value="1"/>
</dbReference>
<dbReference type="GO" id="GO:0005737">
    <property type="term" value="C:cytoplasm"/>
    <property type="evidence" value="ECO:0007669"/>
    <property type="project" value="TreeGrafter"/>
</dbReference>
<sequence>MFLYSIVIELVTGQTHYSSTSKSHPATIFSRLADSYRVGPSIKKMRRTELAHGDAEDAEKTSGKVDVMKDARLGRINIEWVDMNPGEENELGAVRAVSDSDGLNGPSVLDESRRGSALMAIESVPVPFTWGRSQLNAGIVHLYRDRKELDTSLVRHDAATLNNGTAHPNKDSPSDTSVRTNPISSEQTLNVLCLLAVPAYMTAQDVLLFTAPFAASIQHVRFIRDAVHSRSMVLLNFRTGAAFEGEPAAFYAEYSGKLFNSLDEAVCTVVYVRSVEFKSHAIPYFDMNLPVSAHTGMIRSPKNAISPTNGSSSSLSASASSSSSASPKLSIVAHEKSPLETSAMIELPTCPVCLDRMDSSVTGLVTILCHHSFHCNCLSKWQDASCPVCRYTSGGTQQFQLGANFHSRAAILNQYEENQSRHRTDSTQRQAILNGSDPPISTSFDSMSHPNAIHPFGSNHHQSEPPSSIIESFSPKQPPLEASEALFLQASQHIPIPISTTATSNNTCSRCPATSNLWICLVCGTVGCGRYESAHAANHYTSNPSHVYALELETQRVWDYVGDGYVHRLIRTGSDGRGIVELSAPAAAAAGEYAGRGRRRRRHVRGPGLQEGVLGDGGVDSEFSVLGNELPGQRRRRRRRRKGDGSDKKGADDALKEHLKQDPKKQQRRQHRHHSKNITDAKKKKSTRNSSCSSSNCSVCDGSSSSYSSSDDSEEALGLEYSLLLSHQLESQRHWFEEQMAAQAAANTSLMEALRQEFQESMQVRVEAAHVEAAKQCQLGFNEEQKAWIRDRERLEKKLDKTLDRMQLVERQFQEEREINDGLRENQDALKLQLARREKEILEKGKQVEELNEQVRDLMFYLEAQQKVDASPLKNELQSGTVVLEQVQEPSAVGTSSKSKGKKKRK</sequence>
<dbReference type="InterPro" id="IPR011422">
    <property type="entry name" value="BRAP2/ETP1_RRM"/>
</dbReference>
<feature type="coiled-coil region" evidence="5">
    <location>
        <begin position="785"/>
        <end position="854"/>
    </location>
</feature>
<evidence type="ECO:0000256" key="4">
    <source>
        <dbReference type="PROSITE-ProRule" id="PRU00502"/>
    </source>
</evidence>
<reference evidence="9 10" key="1">
    <citation type="journal article" date="2019" name="Sci. Rep.">
        <title>Comparative genomics of chytrid fungi reveal insights into the obligate biotrophic and pathogenic lifestyle of Synchytrium endobioticum.</title>
        <authorList>
            <person name="van de Vossenberg B.T.L.H."/>
            <person name="Warris S."/>
            <person name="Nguyen H.D.T."/>
            <person name="van Gent-Pelzer M.P.E."/>
            <person name="Joly D.L."/>
            <person name="van de Geest H.C."/>
            <person name="Bonants P.J.M."/>
            <person name="Smith D.S."/>
            <person name="Levesque C.A."/>
            <person name="van der Lee T.A.J."/>
        </authorList>
    </citation>
    <scope>NUCLEOTIDE SEQUENCE [LARGE SCALE GENOMIC DNA]</scope>
    <source>
        <strain evidence="9 10">CBS 675.73</strain>
    </source>
</reference>
<dbReference type="Gene3D" id="3.30.40.10">
    <property type="entry name" value="Zinc/RING finger domain, C3HC4 (zinc finger)"/>
    <property type="match status" value="2"/>
</dbReference>
<evidence type="ECO:0000259" key="8">
    <source>
        <dbReference type="PROSITE" id="PS50271"/>
    </source>
</evidence>
<evidence type="ECO:0000256" key="6">
    <source>
        <dbReference type="SAM" id="MobiDB-lite"/>
    </source>
</evidence>
<dbReference type="PANTHER" id="PTHR24007">
    <property type="entry name" value="BRCA1-ASSOCIATED PROTEIN"/>
    <property type="match status" value="1"/>
</dbReference>
<dbReference type="Pfam" id="PF07576">
    <property type="entry name" value="BRAP2"/>
    <property type="match status" value="1"/>
</dbReference>
<keyword evidence="1" id="KW-0479">Metal-binding</keyword>
<dbReference type="Pfam" id="PF02148">
    <property type="entry name" value="zf-UBP"/>
    <property type="match status" value="1"/>
</dbReference>
<feature type="compositionally biased region" description="Low complexity" evidence="6">
    <location>
        <begin position="311"/>
        <end position="324"/>
    </location>
</feature>
<dbReference type="InterPro" id="IPR001607">
    <property type="entry name" value="Znf_UBP"/>
</dbReference>
<dbReference type="AlphaFoldDB" id="A0A507FB38"/>
<feature type="compositionally biased region" description="Basic residues" evidence="6">
    <location>
        <begin position="596"/>
        <end position="605"/>
    </location>
</feature>
<proteinExistence type="predicted"/>
<keyword evidence="2 4" id="KW-0863">Zinc-finger</keyword>
<dbReference type="PANTHER" id="PTHR24007:SF7">
    <property type="entry name" value="BRCA1-ASSOCIATED PROTEIN"/>
    <property type="match status" value="1"/>
</dbReference>
<dbReference type="SMART" id="SM00184">
    <property type="entry name" value="RING"/>
    <property type="match status" value="1"/>
</dbReference>
<accession>A0A507FB38</accession>
<dbReference type="InterPro" id="IPR001841">
    <property type="entry name" value="Znf_RING"/>
</dbReference>
<feature type="domain" description="UBP-type" evidence="8">
    <location>
        <begin position="489"/>
        <end position="586"/>
    </location>
</feature>
<feature type="compositionally biased region" description="Basic residues" evidence="6">
    <location>
        <begin position="633"/>
        <end position="642"/>
    </location>
</feature>
<organism evidence="9 10">
    <name type="scientific">Chytriomyces confervae</name>
    <dbReference type="NCBI Taxonomy" id="246404"/>
    <lineage>
        <taxon>Eukaryota</taxon>
        <taxon>Fungi</taxon>
        <taxon>Fungi incertae sedis</taxon>
        <taxon>Chytridiomycota</taxon>
        <taxon>Chytridiomycota incertae sedis</taxon>
        <taxon>Chytridiomycetes</taxon>
        <taxon>Chytridiales</taxon>
        <taxon>Chytriomycetaceae</taxon>
        <taxon>Chytriomyces</taxon>
    </lineage>
</organism>
<dbReference type="SMART" id="SM00290">
    <property type="entry name" value="ZnF_UBP"/>
    <property type="match status" value="1"/>
</dbReference>
<feature type="compositionally biased region" description="Basic and acidic residues" evidence="6">
    <location>
        <begin position="643"/>
        <end position="665"/>
    </location>
</feature>
<feature type="compositionally biased region" description="Low complexity" evidence="6">
    <location>
        <begin position="690"/>
        <end position="710"/>
    </location>
</feature>
<evidence type="ECO:0008006" key="11">
    <source>
        <dbReference type="Google" id="ProtNLM"/>
    </source>
</evidence>
<evidence type="ECO:0000256" key="1">
    <source>
        <dbReference type="ARBA" id="ARBA00022723"/>
    </source>
</evidence>
<dbReference type="GO" id="GO:0008270">
    <property type="term" value="F:zinc ion binding"/>
    <property type="evidence" value="ECO:0007669"/>
    <property type="project" value="UniProtKB-KW"/>
</dbReference>
<keyword evidence="3" id="KW-0862">Zinc</keyword>
<dbReference type="GO" id="GO:0016567">
    <property type="term" value="P:protein ubiquitination"/>
    <property type="evidence" value="ECO:0007669"/>
    <property type="project" value="TreeGrafter"/>
</dbReference>
<feature type="region of interest" description="Disordered" evidence="6">
    <location>
        <begin position="300"/>
        <end position="324"/>
    </location>
</feature>
<feature type="region of interest" description="Disordered" evidence="6">
    <location>
        <begin position="159"/>
        <end position="181"/>
    </location>
</feature>
<dbReference type="STRING" id="246404.A0A507FB38"/>
<evidence type="ECO:0000313" key="10">
    <source>
        <dbReference type="Proteomes" id="UP000320333"/>
    </source>
</evidence>
<name>A0A507FB38_9FUNG</name>
<evidence type="ECO:0000256" key="5">
    <source>
        <dbReference type="SAM" id="Coils"/>
    </source>
</evidence>
<protein>
    <recommendedName>
        <fullName evidence="11">BRCA1-associated protein</fullName>
    </recommendedName>
</protein>
<dbReference type="EMBL" id="QEAP01000187">
    <property type="protein sequence ID" value="TPX73404.1"/>
    <property type="molecule type" value="Genomic_DNA"/>
</dbReference>
<dbReference type="GO" id="GO:0061630">
    <property type="term" value="F:ubiquitin protein ligase activity"/>
    <property type="evidence" value="ECO:0007669"/>
    <property type="project" value="TreeGrafter"/>
</dbReference>
<feature type="domain" description="RING-type" evidence="7">
    <location>
        <begin position="350"/>
        <end position="390"/>
    </location>
</feature>
<dbReference type="PROSITE" id="PS50271">
    <property type="entry name" value="ZF_UBP"/>
    <property type="match status" value="1"/>
</dbReference>
<dbReference type="SUPFAM" id="SSF57850">
    <property type="entry name" value="RING/U-box"/>
    <property type="match status" value="2"/>
</dbReference>
<feature type="compositionally biased region" description="Basic residues" evidence="6">
    <location>
        <begin position="666"/>
        <end position="687"/>
    </location>
</feature>
<keyword evidence="10" id="KW-1185">Reference proteome</keyword>
<evidence type="ECO:0000256" key="2">
    <source>
        <dbReference type="ARBA" id="ARBA00022771"/>
    </source>
</evidence>
<gene>
    <name evidence="9" type="ORF">CcCBS67573_g05318</name>
</gene>
<keyword evidence="5" id="KW-0175">Coiled coil</keyword>
<comment type="caution">
    <text evidence="9">The sequence shown here is derived from an EMBL/GenBank/DDBJ whole genome shotgun (WGS) entry which is preliminary data.</text>
</comment>
<dbReference type="PROSITE" id="PS50089">
    <property type="entry name" value="ZF_RING_2"/>
    <property type="match status" value="1"/>
</dbReference>
<evidence type="ECO:0000313" key="9">
    <source>
        <dbReference type="EMBL" id="TPX73404.1"/>
    </source>
</evidence>
<dbReference type="InterPro" id="IPR013083">
    <property type="entry name" value="Znf_RING/FYVE/PHD"/>
</dbReference>
<feature type="region of interest" description="Disordered" evidence="6">
    <location>
        <begin position="884"/>
        <end position="906"/>
    </location>
</feature>
<dbReference type="GO" id="GO:0007265">
    <property type="term" value="P:Ras protein signal transduction"/>
    <property type="evidence" value="ECO:0007669"/>
    <property type="project" value="TreeGrafter"/>
</dbReference>
<dbReference type="Proteomes" id="UP000320333">
    <property type="component" value="Unassembled WGS sequence"/>
</dbReference>
<dbReference type="InterPro" id="IPR047243">
    <property type="entry name" value="RING-H2_BRAP2"/>
</dbReference>